<organism evidence="1 2">
    <name type="scientific">Vibrio agarivorans</name>
    <dbReference type="NCBI Taxonomy" id="153622"/>
    <lineage>
        <taxon>Bacteria</taxon>
        <taxon>Pseudomonadati</taxon>
        <taxon>Pseudomonadota</taxon>
        <taxon>Gammaproteobacteria</taxon>
        <taxon>Vibrionales</taxon>
        <taxon>Vibrionaceae</taxon>
        <taxon>Vibrio</taxon>
    </lineage>
</organism>
<gene>
    <name evidence="1" type="ORF">QWJ08_21905</name>
</gene>
<comment type="caution">
    <text evidence="1">The sequence shown here is derived from an EMBL/GenBank/DDBJ whole genome shotgun (WGS) entry which is preliminary data.</text>
</comment>
<sequence>MKVLTCALLSFVATSPISPELGSLVELAAKGELSGNLGINCRTLAIEASTQKVLASYEVEALRKAGEHGLIAHVNDWYIPLSEISLDDSDALKLRYRCEHHVDMVKEGLSEPLMA</sequence>
<dbReference type="EMBL" id="JAUEOZ010000003">
    <property type="protein sequence ID" value="MDN2484015.1"/>
    <property type="molecule type" value="Genomic_DNA"/>
</dbReference>
<dbReference type="Proteomes" id="UP001169719">
    <property type="component" value="Unassembled WGS sequence"/>
</dbReference>
<proteinExistence type="predicted"/>
<evidence type="ECO:0000313" key="2">
    <source>
        <dbReference type="Proteomes" id="UP001169719"/>
    </source>
</evidence>
<keyword evidence="2" id="KW-1185">Reference proteome</keyword>
<name>A0ABT7Y7I2_9VIBR</name>
<accession>A0ABT7Y7I2</accession>
<reference evidence="1" key="1">
    <citation type="submission" date="2024-05" db="EMBL/GenBank/DDBJ databases">
        <title>Genome Sequences of Four Agar- Degrading Marine Bacteria.</title>
        <authorList>
            <person name="Phillips E.K."/>
            <person name="Shaffer J.C."/>
            <person name="Henson M.W."/>
            <person name="Temperton B."/>
            <person name="Thrash C.J."/>
            <person name="Martin M.O."/>
        </authorList>
    </citation>
    <scope>NUCLEOTIDE SEQUENCE</scope>
    <source>
        <strain evidence="1">EKP203</strain>
    </source>
</reference>
<protein>
    <submittedName>
        <fullName evidence="1">Uncharacterized protein</fullName>
    </submittedName>
</protein>
<dbReference type="RefSeq" id="WP_289964217.1">
    <property type="nucleotide sequence ID" value="NZ_JAUEOZ010000003.1"/>
</dbReference>
<evidence type="ECO:0000313" key="1">
    <source>
        <dbReference type="EMBL" id="MDN2484015.1"/>
    </source>
</evidence>